<evidence type="ECO:0000259" key="2">
    <source>
        <dbReference type="Pfam" id="PF04773"/>
    </source>
</evidence>
<keyword evidence="4" id="KW-1185">Reference proteome</keyword>
<protein>
    <recommendedName>
        <fullName evidence="2">FecR protein domain-containing protein</fullName>
    </recommendedName>
</protein>
<proteinExistence type="predicted"/>
<reference evidence="3 4" key="1">
    <citation type="submission" date="2015-03" db="EMBL/GenBank/DDBJ databases">
        <title>Comparative analysis of the OM43 clade including a novel species from Red Sea uncovers genomic and metabolic diversity among marine methylotrophs.</title>
        <authorList>
            <person name="Jimenez-Infante F."/>
            <person name="Ngugi D.K."/>
            <person name="Vinu M."/>
            <person name="Alam I."/>
            <person name="Kamau A."/>
            <person name="Blom J."/>
            <person name="Bajic V.B."/>
            <person name="Stingl U."/>
        </authorList>
    </citation>
    <scope>NUCLEOTIDE SEQUENCE [LARGE SCALE GENOMIC DNA]</scope>
    <source>
        <strain evidence="3 4">MBRSH7</strain>
    </source>
</reference>
<sequence>MKLLRFFILVLVFNSNVYADVAGVISLATKEVIIVSEDGSKREAKTGDNFNQGESIITPSGGKTQLLFKDQMTINLSQDSELKVDEFVFSNFDAPDNKLTTSIKKGAFKFISGKISDKNNDAMKVKTPKTQIAIRGTGVVGDIEPDEESIILLDGAIEVLSDQTGSSQLLTQSGLGVTVDRTGAISSPISFDPATIDAVFQKVSLSEIKPATQSAEAQSLVSSLSKTMLDDDENELAKAIGSKNATQVAEGLLSAADQVIAQTGNSSSVSVGEVFSLFANQNAELVSKITGDEDFDFTTLDNVVVSGDIFLYIASGYSQPTGTTVRDFANGRTGIISKSFDDIRLGGQGGAQDGSSGNMTATVQIDTDAVDAIFRVLTAGSATLNGDTYDLAIDTGFIDGAVNSTGIAFDPLADVIDEVQLISPQMDSLDGTGYSSLTGSSGRTADMHFKFTAGPFSGTGEDYTKADVLLQDTTIPIDGSTNTYIDGIQEVLD</sequence>
<dbReference type="PANTHER" id="PTHR38731">
    <property type="entry name" value="LIPL45-RELATED LIPOPROTEIN-RELATED"/>
    <property type="match status" value="1"/>
</dbReference>
<dbReference type="EMBL" id="CP011002">
    <property type="protein sequence ID" value="AKO65827.1"/>
    <property type="molecule type" value="Genomic_DNA"/>
</dbReference>
<dbReference type="OrthoDB" id="369729at2"/>
<dbReference type="InterPro" id="IPR006860">
    <property type="entry name" value="FecR"/>
</dbReference>
<dbReference type="Proteomes" id="UP000066549">
    <property type="component" value="Chromosome"/>
</dbReference>
<dbReference type="Gene3D" id="2.60.120.1440">
    <property type="match status" value="1"/>
</dbReference>
<gene>
    <name evidence="3" type="ORF">VI33_03660</name>
</gene>
<feature type="signal peptide" evidence="1">
    <location>
        <begin position="1"/>
        <end position="19"/>
    </location>
</feature>
<evidence type="ECO:0000313" key="3">
    <source>
        <dbReference type="EMBL" id="AKO65827.1"/>
    </source>
</evidence>
<dbReference type="Pfam" id="PF04773">
    <property type="entry name" value="FecR"/>
    <property type="match status" value="1"/>
</dbReference>
<feature type="chain" id="PRO_5005206813" description="FecR protein domain-containing protein" evidence="1">
    <location>
        <begin position="20"/>
        <end position="493"/>
    </location>
</feature>
<evidence type="ECO:0000256" key="1">
    <source>
        <dbReference type="SAM" id="SignalP"/>
    </source>
</evidence>
<name>A0A0H4JBH2_9PROT</name>
<dbReference type="AlphaFoldDB" id="A0A0H4JBH2"/>
<keyword evidence="1" id="KW-0732">Signal</keyword>
<feature type="domain" description="FecR protein" evidence="2">
    <location>
        <begin position="56"/>
        <end position="158"/>
    </location>
</feature>
<organism evidence="3 4">
    <name type="scientific">Methylophilales bacterium MBRS-H7</name>
    <dbReference type="NCBI Taxonomy" id="1623450"/>
    <lineage>
        <taxon>Bacteria</taxon>
        <taxon>Pseudomonadati</taxon>
        <taxon>Pseudomonadota</taxon>
        <taxon>Betaproteobacteria</taxon>
        <taxon>Nitrosomonadales</taxon>
        <taxon>OM43 clade</taxon>
    </lineage>
</organism>
<accession>A0A0H4JBH2</accession>
<evidence type="ECO:0000313" key="4">
    <source>
        <dbReference type="Proteomes" id="UP000066549"/>
    </source>
</evidence>
<dbReference type="PANTHER" id="PTHR38731:SF1">
    <property type="entry name" value="FECR PROTEIN DOMAIN-CONTAINING PROTEIN"/>
    <property type="match status" value="1"/>
</dbReference>